<evidence type="ECO:0000313" key="3">
    <source>
        <dbReference type="EMBL" id="PKT70903.1"/>
    </source>
</evidence>
<keyword evidence="4" id="KW-1185">Reference proteome</keyword>
<dbReference type="AlphaFoldDB" id="A0A2I0SLU5"/>
<gene>
    <name evidence="3" type="ORF">CW362_21765</name>
</gene>
<dbReference type="RefSeq" id="WP_103551191.1">
    <property type="nucleotide sequence ID" value="NZ_JBHJSK010000023.1"/>
</dbReference>
<evidence type="ECO:0000256" key="2">
    <source>
        <dbReference type="SAM" id="SignalP"/>
    </source>
</evidence>
<sequence>MRRRTLTNTATGLATAVLLLGAAACAGGTGDRDEKDHEAVACAHGTYAWSGIVREQRLTGLADPITLTKKKDFVSGVIRPLKGVSYKPHVTSTGPGVRAADAIKALGRRLGTREPLGDPSEPAEPEKTPSHFDYDTMGLEGPYYVWHSVGLVEADFTYTCRGGAKPVRGHVVTWETVGGGFLPCGDRVTEGPSGKTDAAARAAARKLCPAGSPAAKSA</sequence>
<reference evidence="3 4" key="1">
    <citation type="submission" date="2017-12" db="EMBL/GenBank/DDBJ databases">
        <title>Streptomyces populusis sp. nov., a novel endophytic actinobacterium isolated from stems of Populus adenopoda Maxim.</title>
        <authorList>
            <person name="Wang Z."/>
        </authorList>
    </citation>
    <scope>NUCLEOTIDE SEQUENCE [LARGE SCALE GENOMIC DNA]</scope>
    <source>
        <strain evidence="3 4">A249</strain>
    </source>
</reference>
<evidence type="ECO:0000256" key="1">
    <source>
        <dbReference type="SAM" id="MobiDB-lite"/>
    </source>
</evidence>
<dbReference type="EMBL" id="PJOS01000042">
    <property type="protein sequence ID" value="PKT70903.1"/>
    <property type="molecule type" value="Genomic_DNA"/>
</dbReference>
<evidence type="ECO:0008006" key="5">
    <source>
        <dbReference type="Google" id="ProtNLM"/>
    </source>
</evidence>
<proteinExistence type="predicted"/>
<feature type="chain" id="PRO_5038574246" description="DUF3558 domain-containing protein" evidence="2">
    <location>
        <begin position="27"/>
        <end position="218"/>
    </location>
</feature>
<organism evidence="3 4">
    <name type="scientific">Streptomyces populi</name>
    <dbReference type="NCBI Taxonomy" id="2058924"/>
    <lineage>
        <taxon>Bacteria</taxon>
        <taxon>Bacillati</taxon>
        <taxon>Actinomycetota</taxon>
        <taxon>Actinomycetes</taxon>
        <taxon>Kitasatosporales</taxon>
        <taxon>Streptomycetaceae</taxon>
        <taxon>Streptomyces</taxon>
    </lineage>
</organism>
<dbReference type="Proteomes" id="UP000236178">
    <property type="component" value="Unassembled WGS sequence"/>
</dbReference>
<name>A0A2I0SLU5_9ACTN</name>
<feature type="signal peptide" evidence="2">
    <location>
        <begin position="1"/>
        <end position="26"/>
    </location>
</feature>
<dbReference type="OrthoDB" id="4330292at2"/>
<keyword evidence="2" id="KW-0732">Signal</keyword>
<accession>A0A2I0SLU5</accession>
<dbReference type="PROSITE" id="PS51257">
    <property type="entry name" value="PROKAR_LIPOPROTEIN"/>
    <property type="match status" value="1"/>
</dbReference>
<feature type="region of interest" description="Disordered" evidence="1">
    <location>
        <begin position="111"/>
        <end position="130"/>
    </location>
</feature>
<evidence type="ECO:0000313" key="4">
    <source>
        <dbReference type="Proteomes" id="UP000236178"/>
    </source>
</evidence>
<protein>
    <recommendedName>
        <fullName evidence="5">DUF3558 domain-containing protein</fullName>
    </recommendedName>
</protein>
<comment type="caution">
    <text evidence="3">The sequence shown here is derived from an EMBL/GenBank/DDBJ whole genome shotgun (WGS) entry which is preliminary data.</text>
</comment>